<keyword evidence="1" id="KW-0732">Signal</keyword>
<dbReference type="InterPro" id="IPR028994">
    <property type="entry name" value="Integrin_alpha_N"/>
</dbReference>
<evidence type="ECO:0000313" key="5">
    <source>
        <dbReference type="EMBL" id="BBI30477.1"/>
    </source>
</evidence>
<dbReference type="Proteomes" id="UP001161669">
    <property type="component" value="Segment"/>
</dbReference>
<dbReference type="SMART" id="SM00191">
    <property type="entry name" value="Int_alpha"/>
    <property type="match status" value="3"/>
</dbReference>
<dbReference type="EMBL" id="AP018495">
    <property type="protein sequence ID" value="BBI30477.1"/>
    <property type="molecule type" value="Genomic_DNA"/>
</dbReference>
<evidence type="ECO:0000313" key="6">
    <source>
        <dbReference type="Proteomes" id="UP001161669"/>
    </source>
</evidence>
<dbReference type="KEGG" id="vg:80540829"/>
<keyword evidence="4" id="KW-0472">Membrane</keyword>
<sequence length="715" mass="74316">MQVVPYKANSDVRVLGLGASAPIGETVCVSVGPDGAVSRIPETNEAVLSDAVSGTNFPLFSAWTQPPRNMKGGDGDALGTTLVGWSTQVAEINQYPREARLSKFFVKPEAGLNVYTGMWRVPRNGSYHISCFVSTSTRAPGGSPNGLSFLPDEYTHATMALGYVSSVLSVVEFFVAGSGVVATAAVLQAVGITLDLTVVGAGIGIALNILSLVILLAESVVFIDWILSFIGVQPSEDPGHIGIFLVVNNFVSIGTFRNNCVVGANDPEAVYDEKHLVTDMRLNAGDVVSFRLGHTGTDGMDGLSARWSVTQIYDYGDSGEPPLDFVILEGNRPPMGFRQKPLPTGLLGTAPRLGTATAVTGDGAYGAVSAPANDSGGAVWVYKQRQGAFDSPSQISNPGAGTTFGASLSFAREERILAVGDPSVNTVYIFRKDGGVANIWTEVARLQPSNATGGSSQFGASVAFNSDGTVVVVGAPGDAGGRGALWVFHKEEEEGSEVWFEMAGPLMHIGATPSDGTAFGTNVCVSANGSVVVGSGPGTGKIATWTDGYPATSDVAPTTTTAAAGFASAIALDDSGNNLYVTDMRVGAPGAFLFARPNNERAWREAHFFPAEQFVRDPDNVASTFPTAQFGASVVASADGKGFFVGDPGTSTIFPITRAADGISWVVWPAIVAPLQTNPPAEGGLNHSVSATKELNRVFMGGASDSTNRGSVWMS</sequence>
<keyword evidence="2" id="KW-0677">Repeat</keyword>
<dbReference type="InterPro" id="IPR013519">
    <property type="entry name" value="Int_alpha_beta-p"/>
</dbReference>
<accession>A0A3T1CXA2</accession>
<dbReference type="SUPFAM" id="SSF101908">
    <property type="entry name" value="Putative isomerase YbhE"/>
    <property type="match status" value="1"/>
</dbReference>
<keyword evidence="4" id="KW-0812">Transmembrane</keyword>
<evidence type="ECO:0000256" key="1">
    <source>
        <dbReference type="ARBA" id="ARBA00022729"/>
    </source>
</evidence>
<reference evidence="6" key="1">
    <citation type="journal article" date="2019" name="J. Virol.">
        <title>Medusavirus, a novel large DNA virus discovered from hot spring water.</title>
        <authorList>
            <person name="Yoshikawa G."/>
            <person name="Blanc-Mathieu R."/>
            <person name="Song C."/>
            <person name="Kayama Y."/>
            <person name="Mochizuki T."/>
            <person name="Murata K."/>
            <person name="Ogata H."/>
            <person name="Takemura M."/>
        </authorList>
    </citation>
    <scope>NUCLEOTIDE SEQUENCE [LARGE SCALE GENOMIC DNA]</scope>
</reference>
<dbReference type="Gene3D" id="2.130.10.130">
    <property type="entry name" value="Integrin alpha, N-terminal"/>
    <property type="match status" value="1"/>
</dbReference>
<proteinExistence type="predicted"/>
<evidence type="ECO:0000256" key="4">
    <source>
        <dbReference type="SAM" id="Phobius"/>
    </source>
</evidence>
<organism evidence="5 6">
    <name type="scientific">Acanthamoeba castellanii medusavirus J1</name>
    <dbReference type="NCBI Taxonomy" id="3114988"/>
    <lineage>
        <taxon>Viruses</taxon>
        <taxon>Varidnaviria</taxon>
        <taxon>Bamfordvirae</taxon>
        <taxon>Nucleocytoviricota</taxon>
        <taxon>Megaviricetes</taxon>
        <taxon>Mamonoviridae</taxon>
        <taxon>Medusavirus</taxon>
        <taxon>Medusavirus medusae</taxon>
    </lineage>
</organism>
<dbReference type="PROSITE" id="PS51470">
    <property type="entry name" value="FG_GAP"/>
    <property type="match status" value="1"/>
</dbReference>
<evidence type="ECO:0000256" key="3">
    <source>
        <dbReference type="ARBA" id="ARBA00023180"/>
    </source>
</evidence>
<name>A0A3T1CXA2_9VIRU</name>
<dbReference type="InterPro" id="IPR013517">
    <property type="entry name" value="FG-GAP"/>
</dbReference>
<keyword evidence="4" id="KW-1133">Transmembrane helix</keyword>
<protein>
    <submittedName>
        <fullName evidence="5">FG-GAP repeat-containing protein</fullName>
    </submittedName>
</protein>
<feature type="transmembrane region" description="Helical" evidence="4">
    <location>
        <begin position="167"/>
        <end position="190"/>
    </location>
</feature>
<dbReference type="Pfam" id="PF14312">
    <property type="entry name" value="FG-GAP_2"/>
    <property type="match status" value="1"/>
</dbReference>
<feature type="transmembrane region" description="Helical" evidence="4">
    <location>
        <begin position="196"/>
        <end position="217"/>
    </location>
</feature>
<evidence type="ECO:0000256" key="2">
    <source>
        <dbReference type="ARBA" id="ARBA00022737"/>
    </source>
</evidence>
<keyword evidence="3" id="KW-0325">Glycoprotein</keyword>
<keyword evidence="6" id="KW-1185">Reference proteome</keyword>